<evidence type="ECO:0000256" key="6">
    <source>
        <dbReference type="ARBA" id="ARBA00022840"/>
    </source>
</evidence>
<dbReference type="EMBL" id="MLJW01000194">
    <property type="protein sequence ID" value="OIQ94041.1"/>
    <property type="molecule type" value="Genomic_DNA"/>
</dbReference>
<dbReference type="InterPro" id="IPR013221">
    <property type="entry name" value="Mur_ligase_cen"/>
</dbReference>
<dbReference type="InterPro" id="IPR005762">
    <property type="entry name" value="MurD"/>
</dbReference>
<dbReference type="SUPFAM" id="SSF51984">
    <property type="entry name" value="MurCD N-terminal domain"/>
    <property type="match status" value="1"/>
</dbReference>
<evidence type="ECO:0000313" key="9">
    <source>
        <dbReference type="EMBL" id="OIQ94041.1"/>
    </source>
</evidence>
<dbReference type="AlphaFoldDB" id="A0A1J5RE51"/>
<dbReference type="SUPFAM" id="SSF53244">
    <property type="entry name" value="MurD-like peptide ligases, peptide-binding domain"/>
    <property type="match status" value="1"/>
</dbReference>
<dbReference type="Gene3D" id="3.40.1190.10">
    <property type="entry name" value="Mur-like, catalytic domain"/>
    <property type="match status" value="1"/>
</dbReference>
<dbReference type="InterPro" id="IPR004101">
    <property type="entry name" value="Mur_ligase_C"/>
</dbReference>
<dbReference type="Pfam" id="PF21799">
    <property type="entry name" value="MurD-like_N"/>
    <property type="match status" value="1"/>
</dbReference>
<keyword evidence="4 9" id="KW-0436">Ligase</keyword>
<dbReference type="SUPFAM" id="SSF53623">
    <property type="entry name" value="MurD-like peptide ligases, catalytic domain"/>
    <property type="match status" value="1"/>
</dbReference>
<dbReference type="Gene3D" id="3.90.190.20">
    <property type="entry name" value="Mur ligase, C-terminal domain"/>
    <property type="match status" value="1"/>
</dbReference>
<evidence type="ECO:0000256" key="4">
    <source>
        <dbReference type="ARBA" id="ARBA00022598"/>
    </source>
</evidence>
<accession>A0A1J5RE51</accession>
<evidence type="ECO:0000259" key="7">
    <source>
        <dbReference type="Pfam" id="PF02875"/>
    </source>
</evidence>
<dbReference type="GO" id="GO:0005737">
    <property type="term" value="C:cytoplasm"/>
    <property type="evidence" value="ECO:0007669"/>
    <property type="project" value="UniProtKB-SubCell"/>
</dbReference>
<gene>
    <name evidence="9" type="primary">murD_9</name>
    <name evidence="9" type="ORF">GALL_239540</name>
</gene>
<proteinExistence type="inferred from homology"/>
<dbReference type="GO" id="GO:0051301">
    <property type="term" value="P:cell division"/>
    <property type="evidence" value="ECO:0007669"/>
    <property type="project" value="InterPro"/>
</dbReference>
<comment type="subcellular location">
    <subcellularLocation>
        <location evidence="1">Cytoplasm</location>
    </subcellularLocation>
</comment>
<dbReference type="HAMAP" id="MF_00639">
    <property type="entry name" value="MurD"/>
    <property type="match status" value="1"/>
</dbReference>
<dbReference type="Pfam" id="PF08245">
    <property type="entry name" value="Mur_ligase_M"/>
    <property type="match status" value="1"/>
</dbReference>
<organism evidence="9">
    <name type="scientific">mine drainage metagenome</name>
    <dbReference type="NCBI Taxonomy" id="410659"/>
    <lineage>
        <taxon>unclassified sequences</taxon>
        <taxon>metagenomes</taxon>
        <taxon>ecological metagenomes</taxon>
    </lineage>
</organism>
<dbReference type="NCBIfam" id="TIGR01087">
    <property type="entry name" value="murD"/>
    <property type="match status" value="1"/>
</dbReference>
<dbReference type="GO" id="GO:0008360">
    <property type="term" value="P:regulation of cell shape"/>
    <property type="evidence" value="ECO:0007669"/>
    <property type="project" value="InterPro"/>
</dbReference>
<sequence>MNLQGKSVLVLGLGISGLAMLRWCAMQGAAVRVADSRAEPPNRQALREEWPALDVHLGVPGPALLDGIDLLAVSPGIAPHDCAFGPLIAAARQRGIAVLGELGLFMAALRDLRQGRNYAPKVLAVTGTNGKTTVTALTAELLRGAGMDAVAGGNIGPAMLDVLRERLAENRLPAAWVLELSSFQLHGVDDFAAGAATVLNVTQDHLDWHDSMEAYAADKARIFGPQPWNLAEPPGLMLLNRDDARVMAMRREGRRQQTFGLDAPGVAGDWGVAQEQSMAWLVRAQSQVDEEAPKRRGKGALPTAEAPVVLQRLMPADALRIRGRHNWANALAALALAESAGAPLASMLHGLRAYRGEPHRMQVLGVVRGVEWIEDSKGTNVGATVAALRGMDRPVVLIAGGDGKGQDFAPLAQAAAGKLRAAVLIGRDAARLAQALGDVCPTEQAESLEQAVRRAAALAFEGDVALLSPACASLDMFRNYVHRAEVFAAAVREWAESHGAMLEVQP</sequence>
<dbReference type="PANTHER" id="PTHR43692:SF1">
    <property type="entry name" value="UDP-N-ACETYLMURAMOYLALANINE--D-GLUTAMATE LIGASE"/>
    <property type="match status" value="1"/>
</dbReference>
<dbReference type="InterPro" id="IPR036615">
    <property type="entry name" value="Mur_ligase_C_dom_sf"/>
</dbReference>
<comment type="caution">
    <text evidence="9">The sequence shown here is derived from an EMBL/GenBank/DDBJ whole genome shotgun (WGS) entry which is preliminary data.</text>
</comment>
<feature type="domain" description="Mur ligase central" evidence="8">
    <location>
        <begin position="125"/>
        <end position="337"/>
    </location>
</feature>
<dbReference type="PANTHER" id="PTHR43692">
    <property type="entry name" value="UDP-N-ACETYLMURAMOYLALANINE--D-GLUTAMATE LIGASE"/>
    <property type="match status" value="1"/>
</dbReference>
<evidence type="ECO:0000259" key="8">
    <source>
        <dbReference type="Pfam" id="PF08245"/>
    </source>
</evidence>
<reference evidence="9" key="1">
    <citation type="submission" date="2016-10" db="EMBL/GenBank/DDBJ databases">
        <title>Sequence of Gallionella enrichment culture.</title>
        <authorList>
            <person name="Poehlein A."/>
            <person name="Muehling M."/>
            <person name="Daniel R."/>
        </authorList>
    </citation>
    <scope>NUCLEOTIDE SEQUENCE</scope>
</reference>
<dbReference type="Gene3D" id="3.40.50.720">
    <property type="entry name" value="NAD(P)-binding Rossmann-like Domain"/>
    <property type="match status" value="1"/>
</dbReference>
<dbReference type="GO" id="GO:0005524">
    <property type="term" value="F:ATP binding"/>
    <property type="evidence" value="ECO:0007669"/>
    <property type="project" value="UniProtKB-KW"/>
</dbReference>
<dbReference type="GO" id="GO:0008764">
    <property type="term" value="F:UDP-N-acetylmuramoylalanine-D-glutamate ligase activity"/>
    <property type="evidence" value="ECO:0007669"/>
    <property type="project" value="UniProtKB-EC"/>
</dbReference>
<evidence type="ECO:0000256" key="1">
    <source>
        <dbReference type="ARBA" id="ARBA00004496"/>
    </source>
</evidence>
<protein>
    <submittedName>
        <fullName evidence="9">UDP-N-acetylmuramoylalanine--D-glutamate ligase</fullName>
        <ecNumber evidence="9">6.3.2.9</ecNumber>
    </submittedName>
</protein>
<evidence type="ECO:0000256" key="2">
    <source>
        <dbReference type="ARBA" id="ARBA00004752"/>
    </source>
</evidence>
<name>A0A1J5RE51_9ZZZZ</name>
<dbReference type="GO" id="GO:0009252">
    <property type="term" value="P:peptidoglycan biosynthetic process"/>
    <property type="evidence" value="ECO:0007669"/>
    <property type="project" value="UniProtKB-UniPathway"/>
</dbReference>
<evidence type="ECO:0000256" key="3">
    <source>
        <dbReference type="ARBA" id="ARBA00022490"/>
    </source>
</evidence>
<feature type="domain" description="Mur ligase C-terminal" evidence="7">
    <location>
        <begin position="359"/>
        <end position="471"/>
    </location>
</feature>
<evidence type="ECO:0000256" key="5">
    <source>
        <dbReference type="ARBA" id="ARBA00022741"/>
    </source>
</evidence>
<keyword evidence="3" id="KW-0963">Cytoplasm</keyword>
<dbReference type="EC" id="6.3.2.9" evidence="9"/>
<dbReference type="UniPathway" id="UPA00219"/>
<keyword evidence="6" id="KW-0067">ATP-binding</keyword>
<dbReference type="InterPro" id="IPR036565">
    <property type="entry name" value="Mur-like_cat_sf"/>
</dbReference>
<dbReference type="Pfam" id="PF02875">
    <property type="entry name" value="Mur_ligase_C"/>
    <property type="match status" value="1"/>
</dbReference>
<keyword evidence="5" id="KW-0547">Nucleotide-binding</keyword>
<comment type="pathway">
    <text evidence="2">Cell wall biogenesis; peptidoglycan biosynthesis.</text>
</comment>